<dbReference type="InterPro" id="IPR025326">
    <property type="entry name" value="DUF4232"/>
</dbReference>
<reference evidence="3 4" key="1">
    <citation type="submission" date="2018-06" db="EMBL/GenBank/DDBJ databases">
        <title>Streptomyces reniochalinae sp. nov. and Streptomyces diacarnus sp. nov. from marine sponges.</title>
        <authorList>
            <person name="Li L."/>
        </authorList>
    </citation>
    <scope>NUCLEOTIDE SEQUENCE [LARGE SCALE GENOMIC DNA]</scope>
    <source>
        <strain evidence="3 4">LHW50302</strain>
    </source>
</reference>
<feature type="compositionally biased region" description="Low complexity" evidence="1">
    <location>
        <begin position="48"/>
        <end position="66"/>
    </location>
</feature>
<evidence type="ECO:0000259" key="2">
    <source>
        <dbReference type="Pfam" id="PF14016"/>
    </source>
</evidence>
<feature type="domain" description="DUF4232" evidence="2">
    <location>
        <begin position="82"/>
        <end position="208"/>
    </location>
</feature>
<feature type="region of interest" description="Disordered" evidence="1">
    <location>
        <begin position="1"/>
        <end position="97"/>
    </location>
</feature>
<evidence type="ECO:0000256" key="1">
    <source>
        <dbReference type="SAM" id="MobiDB-lite"/>
    </source>
</evidence>
<feature type="compositionally biased region" description="Basic and acidic residues" evidence="1">
    <location>
        <begin position="85"/>
        <end position="97"/>
    </location>
</feature>
<protein>
    <submittedName>
        <fullName evidence="3">DUF4232 domain-containing protein</fullName>
    </submittedName>
</protein>
<dbReference type="Proteomes" id="UP000253507">
    <property type="component" value="Unassembled WGS sequence"/>
</dbReference>
<organism evidence="3 4">
    <name type="scientific">Streptomyces reniochalinae</name>
    <dbReference type="NCBI Taxonomy" id="2250578"/>
    <lineage>
        <taxon>Bacteria</taxon>
        <taxon>Bacillati</taxon>
        <taxon>Actinomycetota</taxon>
        <taxon>Actinomycetes</taxon>
        <taxon>Kitasatosporales</taxon>
        <taxon>Streptomycetaceae</taxon>
        <taxon>Streptomyces</taxon>
    </lineage>
</organism>
<comment type="caution">
    <text evidence="3">The sequence shown here is derived from an EMBL/GenBank/DDBJ whole genome shotgun (WGS) entry which is preliminary data.</text>
</comment>
<dbReference type="EMBL" id="QOIM01000036">
    <property type="protein sequence ID" value="RCG17593.1"/>
    <property type="molecule type" value="Genomic_DNA"/>
</dbReference>
<accession>A0A367EHZ9</accession>
<proteinExistence type="predicted"/>
<sequence>MGLAVASLTGCGSHDEGPKKMSGGAAPVPGDPAESASNKENTSPPPSQSGKSSGTDDSSGESRSSSGSGGHGPPSPSKMSTCRTSDLRISAKDQGEAREGVGSILITFANTGGDCRMSGFPGVDLKTNYGTQSVDRNKQEVGTAFTLTAGKTATASVVYPVNDTGGSGVHGTALVVTPPNETHSATAPVVVNLPVSNASEGTLEVTPVFEEH</sequence>
<dbReference type="Pfam" id="PF14016">
    <property type="entry name" value="DUF4232"/>
    <property type="match status" value="1"/>
</dbReference>
<gene>
    <name evidence="3" type="ORF">DQ392_17190</name>
</gene>
<name>A0A367EHZ9_9ACTN</name>
<keyword evidence="4" id="KW-1185">Reference proteome</keyword>
<evidence type="ECO:0000313" key="4">
    <source>
        <dbReference type="Proteomes" id="UP000253507"/>
    </source>
</evidence>
<dbReference type="AlphaFoldDB" id="A0A367EHZ9"/>
<evidence type="ECO:0000313" key="3">
    <source>
        <dbReference type="EMBL" id="RCG17593.1"/>
    </source>
</evidence>